<keyword evidence="2" id="KW-1185">Reference proteome</keyword>
<gene>
    <name evidence="1" type="ORF">ACOLOM_LOCUS12050</name>
</gene>
<dbReference type="EMBL" id="CAJVPT010046840">
    <property type="protein sequence ID" value="CAG8738844.1"/>
    <property type="molecule type" value="Genomic_DNA"/>
</dbReference>
<comment type="caution">
    <text evidence="1">The sequence shown here is derived from an EMBL/GenBank/DDBJ whole genome shotgun (WGS) entry which is preliminary data.</text>
</comment>
<feature type="non-terminal residue" evidence="1">
    <location>
        <position position="1"/>
    </location>
</feature>
<protein>
    <submittedName>
        <fullName evidence="1">4422_t:CDS:1</fullName>
    </submittedName>
</protein>
<name>A0ACA9Q700_9GLOM</name>
<accession>A0ACA9Q700</accession>
<proteinExistence type="predicted"/>
<evidence type="ECO:0000313" key="2">
    <source>
        <dbReference type="Proteomes" id="UP000789525"/>
    </source>
</evidence>
<reference evidence="1" key="1">
    <citation type="submission" date="2021-06" db="EMBL/GenBank/DDBJ databases">
        <authorList>
            <person name="Kallberg Y."/>
            <person name="Tangrot J."/>
            <person name="Rosling A."/>
        </authorList>
    </citation>
    <scope>NUCLEOTIDE SEQUENCE</scope>
    <source>
        <strain evidence="1">CL356</strain>
    </source>
</reference>
<dbReference type="Proteomes" id="UP000789525">
    <property type="component" value="Unassembled WGS sequence"/>
</dbReference>
<organism evidence="1 2">
    <name type="scientific">Acaulospora colombiana</name>
    <dbReference type="NCBI Taxonomy" id="27376"/>
    <lineage>
        <taxon>Eukaryota</taxon>
        <taxon>Fungi</taxon>
        <taxon>Fungi incertae sedis</taxon>
        <taxon>Mucoromycota</taxon>
        <taxon>Glomeromycotina</taxon>
        <taxon>Glomeromycetes</taxon>
        <taxon>Diversisporales</taxon>
        <taxon>Acaulosporaceae</taxon>
        <taxon>Acaulospora</taxon>
    </lineage>
</organism>
<sequence>TDDYGPDLERRSPFAMLGNAPYKRRLPYFPPQRVKSSLNL</sequence>
<evidence type="ECO:0000313" key="1">
    <source>
        <dbReference type="EMBL" id="CAG8738844.1"/>
    </source>
</evidence>